<feature type="transmembrane region" description="Helical" evidence="5">
    <location>
        <begin position="162"/>
        <end position="180"/>
    </location>
</feature>
<organism evidence="7 8">
    <name type="scientific">Acinetobacter oleivorans</name>
    <dbReference type="NCBI Taxonomy" id="1148157"/>
    <lineage>
        <taxon>Bacteria</taxon>
        <taxon>Pseudomonadati</taxon>
        <taxon>Pseudomonadota</taxon>
        <taxon>Gammaproteobacteria</taxon>
        <taxon>Moraxellales</taxon>
        <taxon>Moraxellaceae</taxon>
        <taxon>Acinetobacter</taxon>
    </lineage>
</organism>
<feature type="domain" description="Amino acid permease/ SLC12A" evidence="6">
    <location>
        <begin position="48"/>
        <end position="411"/>
    </location>
</feature>
<feature type="transmembrane region" description="Helical" evidence="5">
    <location>
        <begin position="52"/>
        <end position="68"/>
    </location>
</feature>
<dbReference type="EMBL" id="JADAZL010000001">
    <property type="protein sequence ID" value="MBE2162997.1"/>
    <property type="molecule type" value="Genomic_DNA"/>
</dbReference>
<evidence type="ECO:0000256" key="3">
    <source>
        <dbReference type="ARBA" id="ARBA00022989"/>
    </source>
</evidence>
<evidence type="ECO:0000313" key="7">
    <source>
        <dbReference type="EMBL" id="MBE2162997.1"/>
    </source>
</evidence>
<gene>
    <name evidence="7" type="ORF">IIQ43_00440</name>
</gene>
<evidence type="ECO:0000256" key="5">
    <source>
        <dbReference type="SAM" id="Phobius"/>
    </source>
</evidence>
<feature type="transmembrane region" description="Helical" evidence="5">
    <location>
        <begin position="395"/>
        <end position="414"/>
    </location>
</feature>
<proteinExistence type="predicted"/>
<dbReference type="RefSeq" id="WP_192833296.1">
    <property type="nucleotide sequence ID" value="NZ_JADAZL010000001.1"/>
</dbReference>
<feature type="transmembrane region" description="Helical" evidence="5">
    <location>
        <begin position="337"/>
        <end position="356"/>
    </location>
</feature>
<feature type="transmembrane region" description="Helical" evidence="5">
    <location>
        <begin position="362"/>
        <end position="388"/>
    </location>
</feature>
<keyword evidence="4 5" id="KW-0472">Membrane</keyword>
<feature type="transmembrane region" description="Helical" evidence="5">
    <location>
        <begin position="133"/>
        <end position="150"/>
    </location>
</feature>
<feature type="transmembrane region" description="Helical" evidence="5">
    <location>
        <begin position="420"/>
        <end position="438"/>
    </location>
</feature>
<evidence type="ECO:0000256" key="2">
    <source>
        <dbReference type="ARBA" id="ARBA00022692"/>
    </source>
</evidence>
<keyword evidence="8" id="KW-1185">Reference proteome</keyword>
<feature type="transmembrane region" description="Helical" evidence="5">
    <location>
        <begin position="99"/>
        <end position="127"/>
    </location>
</feature>
<name>A0ABR9NDL5_9GAMM</name>
<comment type="subcellular location">
    <subcellularLocation>
        <location evidence="1">Membrane</location>
        <topology evidence="1">Multi-pass membrane protein</topology>
    </subcellularLocation>
</comment>
<dbReference type="PANTHER" id="PTHR42770:SF16">
    <property type="entry name" value="AMINO ACID PERMEASE"/>
    <property type="match status" value="1"/>
</dbReference>
<keyword evidence="3 5" id="KW-1133">Transmembrane helix</keyword>
<evidence type="ECO:0000313" key="8">
    <source>
        <dbReference type="Proteomes" id="UP000619170"/>
    </source>
</evidence>
<keyword evidence="2 5" id="KW-0812">Transmembrane</keyword>
<accession>A0ABR9NDL5</accession>
<sequence length="450" mass="48833">MVDSNGLEKDKDQVQLKRTLSLIDLVAYGLAYISLVAALLTFGIVWDAANGLISLAYLLGAICIYFTAKSYSTMAAIHPNAGSVYGYTKMALGPFAGFLAGWLILLDYLLIPALIFILMAIGIQTLIPEISRPIWIIILVAFSSLINWRGIQVSTKISLTSVVIQILIVLGVIIFSYKALQGGAGTGSITLAPLYNPESFNFGNIFTATAICIISFLGFDAITTLSEEVKGDSTKLIGKAIMIVLFISAFSFIITTLFIGNLTIGFNVKDPSAAIYEILDHQIGTWSSITFAWLTAVFVSFTNALPMQAGVARVLFAMGRNKQLPAPLGLIHPKRKIPHIAMMVSTAISLCIALLMQNKVDILALFVSFGALAGFLMLHISVLVHLGIKKSNRQIYSHIIVPVFGIFTVLALFYCMHHDALILGGIWTLAGIAYGLYLQKKEKISLVITE</sequence>
<dbReference type="Proteomes" id="UP000619170">
    <property type="component" value="Unassembled WGS sequence"/>
</dbReference>
<feature type="transmembrane region" description="Helical" evidence="5">
    <location>
        <begin position="200"/>
        <end position="219"/>
    </location>
</feature>
<dbReference type="PANTHER" id="PTHR42770">
    <property type="entry name" value="AMINO ACID TRANSPORTER-RELATED"/>
    <property type="match status" value="1"/>
</dbReference>
<dbReference type="Pfam" id="PF00324">
    <property type="entry name" value="AA_permease"/>
    <property type="match status" value="1"/>
</dbReference>
<evidence type="ECO:0000256" key="4">
    <source>
        <dbReference type="ARBA" id="ARBA00023136"/>
    </source>
</evidence>
<dbReference type="InterPro" id="IPR004841">
    <property type="entry name" value="AA-permease/SLC12A_dom"/>
</dbReference>
<evidence type="ECO:0000259" key="6">
    <source>
        <dbReference type="Pfam" id="PF00324"/>
    </source>
</evidence>
<reference evidence="8" key="1">
    <citation type="submission" date="2023-07" db="EMBL/GenBank/DDBJ databases">
        <title>Acinetobacter oleivorans assembled AC1583.</title>
        <authorList>
            <person name="Yeo C.C."/>
        </authorList>
    </citation>
    <scope>NUCLEOTIDE SEQUENCE [LARGE SCALE GENOMIC DNA]</scope>
    <source>
        <strain evidence="8">AC1583</strain>
    </source>
</reference>
<dbReference type="InterPro" id="IPR050367">
    <property type="entry name" value="APC_superfamily"/>
</dbReference>
<evidence type="ECO:0000256" key="1">
    <source>
        <dbReference type="ARBA" id="ARBA00004141"/>
    </source>
</evidence>
<feature type="transmembrane region" description="Helical" evidence="5">
    <location>
        <begin position="291"/>
        <end position="316"/>
    </location>
</feature>
<protein>
    <submittedName>
        <fullName evidence="7">APC family permease</fullName>
    </submittedName>
</protein>
<feature type="transmembrane region" description="Helical" evidence="5">
    <location>
        <begin position="240"/>
        <end position="260"/>
    </location>
</feature>
<feature type="transmembrane region" description="Helical" evidence="5">
    <location>
        <begin position="25"/>
        <end position="46"/>
    </location>
</feature>
<dbReference type="Gene3D" id="1.20.1740.10">
    <property type="entry name" value="Amino acid/polyamine transporter I"/>
    <property type="match status" value="1"/>
</dbReference>
<comment type="caution">
    <text evidence="7">The sequence shown here is derived from an EMBL/GenBank/DDBJ whole genome shotgun (WGS) entry which is preliminary data.</text>
</comment>
<dbReference type="PIRSF" id="PIRSF006060">
    <property type="entry name" value="AA_transporter"/>
    <property type="match status" value="1"/>
</dbReference>